<dbReference type="AlphaFoldDB" id="A0A554VJP4"/>
<evidence type="ECO:0000313" key="2">
    <source>
        <dbReference type="EMBL" id="TSE08127.1"/>
    </source>
</evidence>
<proteinExistence type="predicted"/>
<keyword evidence="3" id="KW-1185">Reference proteome</keyword>
<reference evidence="2 3" key="1">
    <citation type="submission" date="2019-07" db="EMBL/GenBank/DDBJ databases">
        <title>The draft genome sequence of Aquimarina algiphila M91.</title>
        <authorList>
            <person name="Meng X."/>
        </authorList>
    </citation>
    <scope>NUCLEOTIDE SEQUENCE [LARGE SCALE GENOMIC DNA]</scope>
    <source>
        <strain evidence="2 3">M91</strain>
    </source>
</reference>
<dbReference type="EMBL" id="VLNR01000026">
    <property type="protein sequence ID" value="TSE08127.1"/>
    <property type="molecule type" value="Genomic_DNA"/>
</dbReference>
<gene>
    <name evidence="2" type="ORF">FOF46_13805</name>
</gene>
<keyword evidence="1" id="KW-1133">Transmembrane helix</keyword>
<dbReference type="OrthoDB" id="1253363at2"/>
<dbReference type="RefSeq" id="WP_143916829.1">
    <property type="nucleotide sequence ID" value="NZ_CANMIK010000015.1"/>
</dbReference>
<accession>A0A554VJP4</accession>
<organism evidence="2 3">
    <name type="scientific">Aquimarina algiphila</name>
    <dbReference type="NCBI Taxonomy" id="2047982"/>
    <lineage>
        <taxon>Bacteria</taxon>
        <taxon>Pseudomonadati</taxon>
        <taxon>Bacteroidota</taxon>
        <taxon>Flavobacteriia</taxon>
        <taxon>Flavobacteriales</taxon>
        <taxon>Flavobacteriaceae</taxon>
        <taxon>Aquimarina</taxon>
    </lineage>
</organism>
<protein>
    <submittedName>
        <fullName evidence="2">Uncharacterized protein</fullName>
    </submittedName>
</protein>
<name>A0A554VJP4_9FLAO</name>
<dbReference type="Proteomes" id="UP000318833">
    <property type="component" value="Unassembled WGS sequence"/>
</dbReference>
<sequence length="168" mass="19374">MRKFRSIIIVSIIILIVAIIGLGYFNSYIGYHGYNKDTYRRFSETIKESKERKVFIKKLNYNTKADNVEILDVFIEKGYRWGNSSDETAKLEQDDSLARNTPELPFQVVVSFKKDQKNGKLSVFSGGEYNKYSPFIPIDSDILKDTVSFNLILENKHVGKVKAWGNMN</sequence>
<feature type="transmembrane region" description="Helical" evidence="1">
    <location>
        <begin position="7"/>
        <end position="25"/>
    </location>
</feature>
<evidence type="ECO:0000313" key="3">
    <source>
        <dbReference type="Proteomes" id="UP000318833"/>
    </source>
</evidence>
<keyword evidence="1" id="KW-0812">Transmembrane</keyword>
<comment type="caution">
    <text evidence="2">The sequence shown here is derived from an EMBL/GenBank/DDBJ whole genome shotgun (WGS) entry which is preliminary data.</text>
</comment>
<evidence type="ECO:0000256" key="1">
    <source>
        <dbReference type="SAM" id="Phobius"/>
    </source>
</evidence>
<keyword evidence="1" id="KW-0472">Membrane</keyword>